<reference evidence="1" key="1">
    <citation type="submission" date="2021-06" db="EMBL/GenBank/DDBJ databases">
        <authorList>
            <person name="Kallberg Y."/>
            <person name="Tangrot J."/>
            <person name="Rosling A."/>
        </authorList>
    </citation>
    <scope>NUCLEOTIDE SEQUENCE</scope>
    <source>
        <strain evidence="1">28 12/20/2015</strain>
    </source>
</reference>
<proteinExistence type="predicted"/>
<accession>A0ACA9LDY9</accession>
<organism evidence="1 2">
    <name type="scientific">Cetraspora pellucida</name>
    <dbReference type="NCBI Taxonomy" id="1433469"/>
    <lineage>
        <taxon>Eukaryota</taxon>
        <taxon>Fungi</taxon>
        <taxon>Fungi incertae sedis</taxon>
        <taxon>Mucoromycota</taxon>
        <taxon>Glomeromycotina</taxon>
        <taxon>Glomeromycetes</taxon>
        <taxon>Diversisporales</taxon>
        <taxon>Gigasporaceae</taxon>
        <taxon>Cetraspora</taxon>
    </lineage>
</organism>
<dbReference type="EMBL" id="CAJVPW010003503">
    <property type="protein sequence ID" value="CAG8525100.1"/>
    <property type="molecule type" value="Genomic_DNA"/>
</dbReference>
<sequence length="162" mass="18736">MKPTLPLSVKNMYKKFVSSFSNHHYSRFSDKFIHNKTLKESEEEILLVVNDIFSIIKDIWNNLALNSKTAGALNEGTYQSTVIVLFIRAVLKNLPFRSSSFISISERESLASADRKEDSQVGRRPDIMFMIKHLNMLFEIIYIKCSRLVCTPQKKDDDDIKL</sequence>
<evidence type="ECO:0000313" key="2">
    <source>
        <dbReference type="Proteomes" id="UP000789366"/>
    </source>
</evidence>
<comment type="caution">
    <text evidence="1">The sequence shown here is derived from an EMBL/GenBank/DDBJ whole genome shotgun (WGS) entry which is preliminary data.</text>
</comment>
<protein>
    <submittedName>
        <fullName evidence="1">7416_t:CDS:1</fullName>
    </submittedName>
</protein>
<keyword evidence="2" id="KW-1185">Reference proteome</keyword>
<evidence type="ECO:0000313" key="1">
    <source>
        <dbReference type="EMBL" id="CAG8525100.1"/>
    </source>
</evidence>
<dbReference type="Proteomes" id="UP000789366">
    <property type="component" value="Unassembled WGS sequence"/>
</dbReference>
<name>A0ACA9LDY9_9GLOM</name>
<gene>
    <name evidence="1" type="ORF">SPELUC_LOCUS4111</name>
</gene>